<dbReference type="AlphaFoldDB" id="A0A9D4MEQ8"/>
<feature type="region of interest" description="Disordered" evidence="1">
    <location>
        <begin position="1"/>
        <end position="499"/>
    </location>
</feature>
<evidence type="ECO:0000256" key="1">
    <source>
        <dbReference type="SAM" id="MobiDB-lite"/>
    </source>
</evidence>
<keyword evidence="3" id="KW-1185">Reference proteome</keyword>
<evidence type="ECO:0000313" key="2">
    <source>
        <dbReference type="EMBL" id="KAH3876247.1"/>
    </source>
</evidence>
<feature type="compositionally biased region" description="Basic and acidic residues" evidence="1">
    <location>
        <begin position="309"/>
        <end position="318"/>
    </location>
</feature>
<comment type="caution">
    <text evidence="2">The sequence shown here is derived from an EMBL/GenBank/DDBJ whole genome shotgun (WGS) entry which is preliminary data.</text>
</comment>
<feature type="compositionally biased region" description="Basic and acidic residues" evidence="1">
    <location>
        <begin position="395"/>
        <end position="419"/>
    </location>
</feature>
<dbReference type="SMART" id="SM00384">
    <property type="entry name" value="AT_hook"/>
    <property type="match status" value="10"/>
</dbReference>
<feature type="compositionally biased region" description="Polar residues" evidence="1">
    <location>
        <begin position="420"/>
        <end position="431"/>
    </location>
</feature>
<sequence length="499" mass="55338">FSESGFESETDNEIPGYQTGPKKDARGRGRPRKSEHLEVKSKKGRGRPRKIQQLLRAEDVGDRIHSIEAELFGPKKQIDNNMPPEVKGKRGRPKKLKERKRGRPRKSIETSEDEKPEKVPSERGRGRPKGSTKKTVDESSTSSEDSFDATDKGKIESSEESSDTTSSSDDSSTSHEEIDNTKTEPGYEKEIDKAEVTKKGKRGRPKKLKERKRGRPRKSIETSEDEKDLTWKPYTEDGVKSGRGRPKNPLKIRPEKVPGRGRGRPKNPFKPEKVPSERGRGRPKGSTKKPRGRPPQKHQTADESSTSSEARDKGKIESSEESSDTTDQLLMQPEKVSSERGRGRPKGSTKKPRGRPPQKHQTVDESSTSSEATNKGKIESSEESSDTTSSSDDSSTSHEEIDNTKTESGYEKESDKTETIKSSSPKTANYNQEKDSDKKAEKSGHKQGGKLNDIKETKSLNLLYTGINLSTSPSPASSVAAESRKEVGDSHSLCEIPVM</sequence>
<reference evidence="2" key="1">
    <citation type="journal article" date="2019" name="bioRxiv">
        <title>The Genome of the Zebra Mussel, Dreissena polymorpha: A Resource for Invasive Species Research.</title>
        <authorList>
            <person name="McCartney M.A."/>
            <person name="Auch B."/>
            <person name="Kono T."/>
            <person name="Mallez S."/>
            <person name="Zhang Y."/>
            <person name="Obille A."/>
            <person name="Becker A."/>
            <person name="Abrahante J.E."/>
            <person name="Garbe J."/>
            <person name="Badalamenti J.P."/>
            <person name="Herman A."/>
            <person name="Mangelson H."/>
            <person name="Liachko I."/>
            <person name="Sullivan S."/>
            <person name="Sone E.D."/>
            <person name="Koren S."/>
            <person name="Silverstein K.A.T."/>
            <person name="Beckman K.B."/>
            <person name="Gohl D.M."/>
        </authorList>
    </citation>
    <scope>NUCLEOTIDE SEQUENCE</scope>
    <source>
        <strain evidence="2">Duluth1</strain>
        <tissue evidence="2">Whole animal</tissue>
    </source>
</reference>
<feature type="compositionally biased region" description="Polar residues" evidence="1">
    <location>
        <begin position="364"/>
        <end position="373"/>
    </location>
</feature>
<feature type="compositionally biased region" description="Basic residues" evidence="1">
    <location>
        <begin position="199"/>
        <end position="217"/>
    </location>
</feature>
<protein>
    <submittedName>
        <fullName evidence="2">Uncharacterized protein</fullName>
    </submittedName>
</protein>
<feature type="compositionally biased region" description="Basic and acidic residues" evidence="1">
    <location>
        <begin position="21"/>
        <end position="41"/>
    </location>
</feature>
<feature type="compositionally biased region" description="Acidic residues" evidence="1">
    <location>
        <begin position="1"/>
        <end position="12"/>
    </location>
</feature>
<dbReference type="Proteomes" id="UP000828390">
    <property type="component" value="Unassembled WGS sequence"/>
</dbReference>
<feature type="compositionally biased region" description="Basic and acidic residues" evidence="1">
    <location>
        <begin position="228"/>
        <end position="240"/>
    </location>
</feature>
<feature type="compositionally biased region" description="Basic and acidic residues" evidence="1">
    <location>
        <begin position="56"/>
        <end position="68"/>
    </location>
</feature>
<dbReference type="Pfam" id="PF02178">
    <property type="entry name" value="AT_hook"/>
    <property type="match status" value="12"/>
</dbReference>
<feature type="compositionally biased region" description="Basic residues" evidence="1">
    <location>
        <begin position="343"/>
        <end position="358"/>
    </location>
</feature>
<feature type="compositionally biased region" description="Low complexity" evidence="1">
    <location>
        <begin position="470"/>
        <end position="481"/>
    </location>
</feature>
<reference evidence="2" key="2">
    <citation type="submission" date="2020-11" db="EMBL/GenBank/DDBJ databases">
        <authorList>
            <person name="McCartney M.A."/>
            <person name="Auch B."/>
            <person name="Kono T."/>
            <person name="Mallez S."/>
            <person name="Becker A."/>
            <person name="Gohl D.M."/>
            <person name="Silverstein K.A.T."/>
            <person name="Koren S."/>
            <person name="Bechman K.B."/>
            <person name="Herman A."/>
            <person name="Abrahante J.E."/>
            <person name="Garbe J."/>
        </authorList>
    </citation>
    <scope>NUCLEOTIDE SEQUENCE</scope>
    <source>
        <strain evidence="2">Duluth1</strain>
        <tissue evidence="2">Whole animal</tissue>
    </source>
</reference>
<name>A0A9D4MEQ8_DREPO</name>
<gene>
    <name evidence="2" type="ORF">DPMN_000084</name>
</gene>
<dbReference type="InterPro" id="IPR017956">
    <property type="entry name" value="AT_hook_DNA-bd_motif"/>
</dbReference>
<feature type="compositionally biased region" description="Basic and acidic residues" evidence="1">
    <location>
        <begin position="106"/>
        <end position="125"/>
    </location>
</feature>
<dbReference type="EMBL" id="JAIWYP010000001">
    <property type="protein sequence ID" value="KAH3876247.1"/>
    <property type="molecule type" value="Genomic_DNA"/>
</dbReference>
<feature type="non-terminal residue" evidence="2">
    <location>
        <position position="499"/>
    </location>
</feature>
<feature type="compositionally biased region" description="Basic residues" evidence="1">
    <location>
        <begin position="89"/>
        <end position="105"/>
    </location>
</feature>
<feature type="compositionally biased region" description="Basic and acidic residues" evidence="1">
    <location>
        <begin position="432"/>
        <end position="444"/>
    </location>
</feature>
<evidence type="ECO:0000313" key="3">
    <source>
        <dbReference type="Proteomes" id="UP000828390"/>
    </source>
</evidence>
<feature type="compositionally biased region" description="Basic and acidic residues" evidence="1">
    <location>
        <begin position="172"/>
        <end position="198"/>
    </location>
</feature>
<feature type="compositionally biased region" description="Basic residues" evidence="1">
    <location>
        <begin position="281"/>
        <end position="296"/>
    </location>
</feature>
<proteinExistence type="predicted"/>
<organism evidence="2 3">
    <name type="scientific">Dreissena polymorpha</name>
    <name type="common">Zebra mussel</name>
    <name type="synonym">Mytilus polymorpha</name>
    <dbReference type="NCBI Taxonomy" id="45954"/>
    <lineage>
        <taxon>Eukaryota</taxon>
        <taxon>Metazoa</taxon>
        <taxon>Spiralia</taxon>
        <taxon>Lophotrochozoa</taxon>
        <taxon>Mollusca</taxon>
        <taxon>Bivalvia</taxon>
        <taxon>Autobranchia</taxon>
        <taxon>Heteroconchia</taxon>
        <taxon>Euheterodonta</taxon>
        <taxon>Imparidentia</taxon>
        <taxon>Neoheterodontei</taxon>
        <taxon>Myida</taxon>
        <taxon>Dreissenoidea</taxon>
        <taxon>Dreissenidae</taxon>
        <taxon>Dreissena</taxon>
    </lineage>
</organism>
<dbReference type="GO" id="GO:0003677">
    <property type="term" value="F:DNA binding"/>
    <property type="evidence" value="ECO:0007669"/>
    <property type="project" value="InterPro"/>
</dbReference>
<feature type="compositionally biased region" description="Basic and acidic residues" evidence="1">
    <location>
        <begin position="269"/>
        <end position="280"/>
    </location>
</feature>
<dbReference type="PRINTS" id="PR00929">
    <property type="entry name" value="ATHOOK"/>
</dbReference>
<accession>A0A9D4MEQ8</accession>